<dbReference type="AlphaFoldDB" id="A0A934K525"/>
<sequence length="218" mass="23609">MSTLSRTEHAELAGIVKRNFRVAKAGIDEQKARVLADFEAAISHQWDPVELACEELIAEAKAAVDRINRRIEDEFVELGLPGEWAPNAGFGWRSRGQNAIPERRAELRRAAVTRAEALAQTAKLELAKQEAGILTSIASTALTSEAAQAFLKQVPSLEELMPPLQVEAPPQEAVKALLDKRQALSAKRAEAGRAGGRRSAKAKQSAALAEQVAERSKS</sequence>
<keyword evidence="3" id="KW-1185">Reference proteome</keyword>
<evidence type="ECO:0000313" key="2">
    <source>
        <dbReference type="EMBL" id="MBJ7596506.1"/>
    </source>
</evidence>
<comment type="caution">
    <text evidence="2">The sequence shown here is derived from an EMBL/GenBank/DDBJ whole genome shotgun (WGS) entry which is preliminary data.</text>
</comment>
<name>A0A934K525_9BACT</name>
<reference evidence="2" key="1">
    <citation type="submission" date="2020-10" db="EMBL/GenBank/DDBJ databases">
        <title>Ca. Dormibacterota MAGs.</title>
        <authorList>
            <person name="Montgomery K."/>
        </authorList>
    </citation>
    <scope>NUCLEOTIDE SEQUENCE [LARGE SCALE GENOMIC DNA]</scope>
    <source>
        <strain evidence="2">SC8812_S17_10</strain>
    </source>
</reference>
<organism evidence="2 3">
    <name type="scientific">Candidatus Nephthysia bennettiae</name>
    <dbReference type="NCBI Taxonomy" id="3127016"/>
    <lineage>
        <taxon>Bacteria</taxon>
        <taxon>Bacillati</taxon>
        <taxon>Candidatus Dormiibacterota</taxon>
        <taxon>Candidatus Dormibacteria</taxon>
        <taxon>Candidatus Dormibacterales</taxon>
        <taxon>Candidatus Dormibacteraceae</taxon>
        <taxon>Candidatus Nephthysia</taxon>
    </lineage>
</organism>
<dbReference type="RefSeq" id="WP_338198339.1">
    <property type="nucleotide sequence ID" value="NZ_JAEKNR010000003.1"/>
</dbReference>
<dbReference type="EMBL" id="JAEKNR010000003">
    <property type="protein sequence ID" value="MBJ7596506.1"/>
    <property type="molecule type" value="Genomic_DNA"/>
</dbReference>
<proteinExistence type="predicted"/>
<evidence type="ECO:0000256" key="1">
    <source>
        <dbReference type="SAM" id="MobiDB-lite"/>
    </source>
</evidence>
<gene>
    <name evidence="2" type="ORF">JF922_00230</name>
</gene>
<feature type="region of interest" description="Disordered" evidence="1">
    <location>
        <begin position="185"/>
        <end position="218"/>
    </location>
</feature>
<protein>
    <submittedName>
        <fullName evidence="2">Uncharacterized protein</fullName>
    </submittedName>
</protein>
<dbReference type="Proteomes" id="UP000612893">
    <property type="component" value="Unassembled WGS sequence"/>
</dbReference>
<accession>A0A934K525</accession>
<evidence type="ECO:0000313" key="3">
    <source>
        <dbReference type="Proteomes" id="UP000612893"/>
    </source>
</evidence>